<name>A0A2U8BRJ8_9RICK</name>
<evidence type="ECO:0000313" key="1">
    <source>
        <dbReference type="EMBL" id="AWD32959.1"/>
    </source>
</evidence>
<organism evidence="1 2">
    <name type="scientific">Candidatus Fokinia solitaria</name>
    <dbReference type="NCBI Taxonomy" id="1802984"/>
    <lineage>
        <taxon>Bacteria</taxon>
        <taxon>Pseudomonadati</taxon>
        <taxon>Pseudomonadota</taxon>
        <taxon>Alphaproteobacteria</taxon>
        <taxon>Rickettsiales</taxon>
        <taxon>Candidatus Midichloriaceae</taxon>
        <taxon>Candidatus Fokinia</taxon>
    </lineage>
</organism>
<dbReference type="InterPro" id="IPR047794">
    <property type="entry name" value="C45_proenzyme-like"/>
</dbReference>
<dbReference type="Proteomes" id="UP000244519">
    <property type="component" value="Chromosome"/>
</dbReference>
<sequence length="359" mass="40395">MSIKRITLKGTKYEMGFQYGAVLQAELKTSLGIIKEFFIGKHHFSNDALLNKTNAFYERYPSSFQDFIKGVANGADLTLGDAKILNGMETLNSLIANRSEISACAFVAIPPFKTGDSVIIGRNYDFPAPFSKLAKYLLITILLEENAIPTAFIGMPGQIYCSTCINQNSLFVEFNNATPSGGKAVNQERESLLISLLSTLQSSRNLLELDSKLQQLESDYSLVVNVADKKYVRAYEYSSYYGMKSFTPEENSVYASTNFYLNKTWNRSVISDENTWYGVTRMNNLLNLAKTAVSVSDVMNMLDRKLSDGGATWNLTIYQIIYDAGAYNLHIKRTLEDEEWECIDMHELFADVPLHTQEL</sequence>
<protein>
    <submittedName>
        <fullName evidence="1">Uncharacterized protein</fullName>
    </submittedName>
</protein>
<dbReference type="EMBL" id="CP025989">
    <property type="protein sequence ID" value="AWD32959.1"/>
    <property type="molecule type" value="Genomic_DNA"/>
</dbReference>
<keyword evidence="2" id="KW-1185">Reference proteome</keyword>
<gene>
    <name evidence="1" type="ORF">Fsol_00152</name>
</gene>
<dbReference type="NCBIfam" id="NF040521">
    <property type="entry name" value="C45_proenzyme"/>
    <property type="match status" value="1"/>
</dbReference>
<dbReference type="AlphaFoldDB" id="A0A2U8BRJ8"/>
<dbReference type="OrthoDB" id="8109453at2"/>
<dbReference type="KEGG" id="fso:Fsol_00152"/>
<dbReference type="Gene3D" id="1.10.10.2120">
    <property type="match status" value="1"/>
</dbReference>
<dbReference type="RefSeq" id="WP_108673002.1">
    <property type="nucleotide sequence ID" value="NZ_CP025989.1"/>
</dbReference>
<accession>A0A2U8BRJ8</accession>
<dbReference type="Gene3D" id="3.60.60.10">
    <property type="entry name" value="Penicillin V Acylase, Chain A"/>
    <property type="match status" value="1"/>
</dbReference>
<proteinExistence type="predicted"/>
<reference evidence="1 2" key="1">
    <citation type="journal article" date="2018" name="Genome Biol. Evol.">
        <title>The Genome Sequence of "Candidatus Fokinia solitaria": Insights on Reductive Evolution in Rickettsiales.</title>
        <authorList>
            <person name="Floriano A.M."/>
            <person name="Castelli M."/>
            <person name="Krenek S."/>
            <person name="Berendonk T.U."/>
            <person name="Bazzocchi C."/>
            <person name="Petroni G."/>
            <person name="Sassera D."/>
        </authorList>
    </citation>
    <scope>NUCLEOTIDE SEQUENCE [LARGE SCALE GENOMIC DNA]</scope>
    <source>
        <strain evidence="1">Rio ETE_ALG 3VII</strain>
    </source>
</reference>
<evidence type="ECO:0000313" key="2">
    <source>
        <dbReference type="Proteomes" id="UP000244519"/>
    </source>
</evidence>